<name>A0AAW1D436_9HEMI</name>
<feature type="region of interest" description="Disordered" evidence="1">
    <location>
        <begin position="1"/>
        <end position="23"/>
    </location>
</feature>
<accession>A0AAW1D436</accession>
<feature type="region of interest" description="Disordered" evidence="1">
    <location>
        <begin position="37"/>
        <end position="69"/>
    </location>
</feature>
<sequence>MCDKKNKNANPLEILSGGGNDKENACDGSSWLGALLGNEGTGEAGKRDEPEGFQEIAHPPISGKHTDRSATYDQKMRNRFLNELYLKYPTLLPKDIPKNRFYEYNVNVKYLGQPTGVTTYRVDYGTMKPEETPDLYTAAGLYKRPPPLKPNREPGLPYLSGKRAPISATEFPSHKEPHVETVLERTTSKQNPKIKSEYGDNINGMAKYFYRKEIYTRPYVFVNTKRTLPKY</sequence>
<dbReference type="AlphaFoldDB" id="A0AAW1D436"/>
<dbReference type="EMBL" id="JAPXFL010000006">
    <property type="protein sequence ID" value="KAK9505277.1"/>
    <property type="molecule type" value="Genomic_DNA"/>
</dbReference>
<evidence type="ECO:0000256" key="1">
    <source>
        <dbReference type="SAM" id="MobiDB-lite"/>
    </source>
</evidence>
<proteinExistence type="predicted"/>
<gene>
    <name evidence="2" type="ORF">O3M35_009367</name>
</gene>
<keyword evidence="3" id="KW-1185">Reference proteome</keyword>
<reference evidence="2 3" key="1">
    <citation type="submission" date="2022-12" db="EMBL/GenBank/DDBJ databases">
        <title>Chromosome-level genome assembly of true bugs.</title>
        <authorList>
            <person name="Ma L."/>
            <person name="Li H."/>
        </authorList>
    </citation>
    <scope>NUCLEOTIDE SEQUENCE [LARGE SCALE GENOMIC DNA]</scope>
    <source>
        <strain evidence="2">Lab_2022b</strain>
    </source>
</reference>
<organism evidence="2 3">
    <name type="scientific">Rhynocoris fuscipes</name>
    <dbReference type="NCBI Taxonomy" id="488301"/>
    <lineage>
        <taxon>Eukaryota</taxon>
        <taxon>Metazoa</taxon>
        <taxon>Ecdysozoa</taxon>
        <taxon>Arthropoda</taxon>
        <taxon>Hexapoda</taxon>
        <taxon>Insecta</taxon>
        <taxon>Pterygota</taxon>
        <taxon>Neoptera</taxon>
        <taxon>Paraneoptera</taxon>
        <taxon>Hemiptera</taxon>
        <taxon>Heteroptera</taxon>
        <taxon>Panheteroptera</taxon>
        <taxon>Cimicomorpha</taxon>
        <taxon>Reduviidae</taxon>
        <taxon>Harpactorinae</taxon>
        <taxon>Harpactorini</taxon>
        <taxon>Rhynocoris</taxon>
    </lineage>
</organism>
<evidence type="ECO:0000313" key="3">
    <source>
        <dbReference type="Proteomes" id="UP001461498"/>
    </source>
</evidence>
<evidence type="ECO:0000313" key="2">
    <source>
        <dbReference type="EMBL" id="KAK9505277.1"/>
    </source>
</evidence>
<dbReference type="Proteomes" id="UP001461498">
    <property type="component" value="Unassembled WGS sequence"/>
</dbReference>
<comment type="caution">
    <text evidence="2">The sequence shown here is derived from an EMBL/GenBank/DDBJ whole genome shotgun (WGS) entry which is preliminary data.</text>
</comment>
<protein>
    <submittedName>
        <fullName evidence="2">Uncharacterized protein</fullName>
    </submittedName>
</protein>